<dbReference type="Proteomes" id="UP000800041">
    <property type="component" value="Unassembled WGS sequence"/>
</dbReference>
<dbReference type="InterPro" id="IPR003560">
    <property type="entry name" value="DHB_DH"/>
</dbReference>
<dbReference type="EMBL" id="ML977140">
    <property type="protein sequence ID" value="KAF1990970.1"/>
    <property type="molecule type" value="Genomic_DNA"/>
</dbReference>
<protein>
    <submittedName>
        <fullName evidence="4">NAD(P)-binding protein</fullName>
    </submittedName>
</protein>
<keyword evidence="5" id="KW-1185">Reference proteome</keyword>
<dbReference type="InterPro" id="IPR051911">
    <property type="entry name" value="SDR_oxidoreductase"/>
</dbReference>
<organism evidence="4 5">
    <name type="scientific">Aulographum hederae CBS 113979</name>
    <dbReference type="NCBI Taxonomy" id="1176131"/>
    <lineage>
        <taxon>Eukaryota</taxon>
        <taxon>Fungi</taxon>
        <taxon>Dikarya</taxon>
        <taxon>Ascomycota</taxon>
        <taxon>Pezizomycotina</taxon>
        <taxon>Dothideomycetes</taxon>
        <taxon>Pleosporomycetidae</taxon>
        <taxon>Aulographales</taxon>
        <taxon>Aulographaceae</taxon>
    </lineage>
</organism>
<dbReference type="GO" id="GO:0008667">
    <property type="term" value="F:2,3-dihydro-2,3-dihydroxybenzoate dehydrogenase activity"/>
    <property type="evidence" value="ECO:0007669"/>
    <property type="project" value="InterPro"/>
</dbReference>
<proteinExistence type="inferred from homology"/>
<accession>A0A6G1HD74</accession>
<evidence type="ECO:0000256" key="1">
    <source>
        <dbReference type="ARBA" id="ARBA00006484"/>
    </source>
</evidence>
<dbReference type="SUPFAM" id="SSF51735">
    <property type="entry name" value="NAD(P)-binding Rossmann-fold domains"/>
    <property type="match status" value="1"/>
</dbReference>
<evidence type="ECO:0000256" key="3">
    <source>
        <dbReference type="ARBA" id="ARBA00023002"/>
    </source>
</evidence>
<dbReference type="InterPro" id="IPR036291">
    <property type="entry name" value="NAD(P)-bd_dom_sf"/>
</dbReference>
<evidence type="ECO:0000313" key="5">
    <source>
        <dbReference type="Proteomes" id="UP000800041"/>
    </source>
</evidence>
<sequence>MPTPSSEPPVWFITAASSGFGAAIARAALSRGHHVIATARSAAKISDLKELGAVTISLDVTWPMEKIEEVAKEAYAVWERFDIVVNAAGYMVQGAVEEVSHEETMAIFSTNVFGALNVTRALLPYMRPRRTGVIATFGSLGSWRGFPGGALYCATKWSASAIAESLRLEVAPLGIQATVIEPGYFRSGFLNPGALIQSQKRIQDYEESAVGEFRKVVTTVDNNQPGDVGKGAEVIVDVLSGTGVGEGRKVPVRLVLGSDAQKVIRGKCEETVKLLDEWKSVSDSTDY</sequence>
<dbReference type="Pfam" id="PF00106">
    <property type="entry name" value="adh_short"/>
    <property type="match status" value="1"/>
</dbReference>
<dbReference type="PANTHER" id="PTHR43976:SF16">
    <property type="entry name" value="SHORT-CHAIN DEHYDROGENASE_REDUCTASE FAMILY PROTEIN"/>
    <property type="match status" value="1"/>
</dbReference>
<evidence type="ECO:0000256" key="2">
    <source>
        <dbReference type="ARBA" id="ARBA00022857"/>
    </source>
</evidence>
<dbReference type="InterPro" id="IPR002347">
    <property type="entry name" value="SDR_fam"/>
</dbReference>
<dbReference type="PRINTS" id="PR01397">
    <property type="entry name" value="DHBDHDRGNASE"/>
</dbReference>
<gene>
    <name evidence="4" type="ORF">K402DRAFT_346782</name>
</gene>
<reference evidence="4" key="1">
    <citation type="journal article" date="2020" name="Stud. Mycol.">
        <title>101 Dothideomycetes genomes: a test case for predicting lifestyles and emergence of pathogens.</title>
        <authorList>
            <person name="Haridas S."/>
            <person name="Albert R."/>
            <person name="Binder M."/>
            <person name="Bloem J."/>
            <person name="Labutti K."/>
            <person name="Salamov A."/>
            <person name="Andreopoulos B."/>
            <person name="Baker S."/>
            <person name="Barry K."/>
            <person name="Bills G."/>
            <person name="Bluhm B."/>
            <person name="Cannon C."/>
            <person name="Castanera R."/>
            <person name="Culley D."/>
            <person name="Daum C."/>
            <person name="Ezra D."/>
            <person name="Gonzalez J."/>
            <person name="Henrissat B."/>
            <person name="Kuo A."/>
            <person name="Liang C."/>
            <person name="Lipzen A."/>
            <person name="Lutzoni F."/>
            <person name="Magnuson J."/>
            <person name="Mondo S."/>
            <person name="Nolan M."/>
            <person name="Ohm R."/>
            <person name="Pangilinan J."/>
            <person name="Park H.-J."/>
            <person name="Ramirez L."/>
            <person name="Alfaro M."/>
            <person name="Sun H."/>
            <person name="Tritt A."/>
            <person name="Yoshinaga Y."/>
            <person name="Zwiers L.-H."/>
            <person name="Turgeon B."/>
            <person name="Goodwin S."/>
            <person name="Spatafora J."/>
            <person name="Crous P."/>
            <person name="Grigoriev I."/>
        </authorList>
    </citation>
    <scope>NUCLEOTIDE SEQUENCE</scope>
    <source>
        <strain evidence="4">CBS 113979</strain>
    </source>
</reference>
<name>A0A6G1HD74_9PEZI</name>
<comment type="similarity">
    <text evidence="1">Belongs to the short-chain dehydrogenases/reductases (SDR) family.</text>
</comment>
<evidence type="ECO:0000313" key="4">
    <source>
        <dbReference type="EMBL" id="KAF1990970.1"/>
    </source>
</evidence>
<dbReference type="PANTHER" id="PTHR43976">
    <property type="entry name" value="SHORT CHAIN DEHYDROGENASE"/>
    <property type="match status" value="1"/>
</dbReference>
<dbReference type="Gene3D" id="3.40.50.720">
    <property type="entry name" value="NAD(P)-binding Rossmann-like Domain"/>
    <property type="match status" value="1"/>
</dbReference>
<dbReference type="OrthoDB" id="1274115at2759"/>
<dbReference type="AlphaFoldDB" id="A0A6G1HD74"/>
<dbReference type="CDD" id="cd05374">
    <property type="entry name" value="17beta-HSD-like_SDR_c"/>
    <property type="match status" value="1"/>
</dbReference>
<dbReference type="GO" id="GO:0019290">
    <property type="term" value="P:siderophore biosynthetic process"/>
    <property type="evidence" value="ECO:0007669"/>
    <property type="project" value="InterPro"/>
</dbReference>
<keyword evidence="3" id="KW-0560">Oxidoreductase</keyword>
<dbReference type="PROSITE" id="PS00061">
    <property type="entry name" value="ADH_SHORT"/>
    <property type="match status" value="1"/>
</dbReference>
<dbReference type="InterPro" id="IPR020904">
    <property type="entry name" value="Sc_DH/Rdtase_CS"/>
</dbReference>
<keyword evidence="2" id="KW-0521">NADP</keyword>